<name>A0A7W7ZQV7_9BACT</name>
<comment type="caution">
    <text evidence="1">The sequence shown here is derived from an EMBL/GenBank/DDBJ whole genome shotgun (WGS) entry which is preliminary data.</text>
</comment>
<gene>
    <name evidence="1" type="ORF">HDF15_002428</name>
</gene>
<dbReference type="Proteomes" id="UP000584867">
    <property type="component" value="Unassembled WGS sequence"/>
</dbReference>
<sequence>MKKLATALGLKFIFQPAIQSSKQQAQPCLFCDLSHRHASPHLPTAVTTIAFVTARGRALEIAELVSVGTNQMPSKQNAQHVP</sequence>
<dbReference type="AlphaFoldDB" id="A0A7W7ZQV7"/>
<organism evidence="1 2">
    <name type="scientific">Granulicella mallensis</name>
    <dbReference type="NCBI Taxonomy" id="940614"/>
    <lineage>
        <taxon>Bacteria</taxon>
        <taxon>Pseudomonadati</taxon>
        <taxon>Acidobacteriota</taxon>
        <taxon>Terriglobia</taxon>
        <taxon>Terriglobales</taxon>
        <taxon>Acidobacteriaceae</taxon>
        <taxon>Granulicella</taxon>
    </lineage>
</organism>
<evidence type="ECO:0000313" key="2">
    <source>
        <dbReference type="Proteomes" id="UP000584867"/>
    </source>
</evidence>
<reference evidence="1 2" key="1">
    <citation type="submission" date="2020-08" db="EMBL/GenBank/DDBJ databases">
        <title>Genomic Encyclopedia of Type Strains, Phase IV (KMG-V): Genome sequencing to study the core and pangenomes of soil and plant-associated prokaryotes.</title>
        <authorList>
            <person name="Whitman W."/>
        </authorList>
    </citation>
    <scope>NUCLEOTIDE SEQUENCE [LARGE SCALE GENOMIC DNA]</scope>
    <source>
        <strain evidence="1 2">X5P3</strain>
    </source>
</reference>
<protein>
    <submittedName>
        <fullName evidence="1">Uncharacterized protein</fullName>
    </submittedName>
</protein>
<accession>A0A7W7ZQV7</accession>
<dbReference type="EMBL" id="JACHIO010000009">
    <property type="protein sequence ID" value="MBB5064077.1"/>
    <property type="molecule type" value="Genomic_DNA"/>
</dbReference>
<proteinExistence type="predicted"/>
<evidence type="ECO:0000313" key="1">
    <source>
        <dbReference type="EMBL" id="MBB5064077.1"/>
    </source>
</evidence>